<dbReference type="GO" id="GO:0003677">
    <property type="term" value="F:DNA binding"/>
    <property type="evidence" value="ECO:0007669"/>
    <property type="project" value="UniProtKB-KW"/>
</dbReference>
<dbReference type="EMBL" id="FOOC01000004">
    <property type="protein sequence ID" value="SFF44616.1"/>
    <property type="molecule type" value="Genomic_DNA"/>
</dbReference>
<dbReference type="PANTHER" id="PTHR32071:SF117">
    <property type="entry name" value="PTS-DEPENDENT DIHYDROXYACETONE KINASE OPERON REGULATORY PROTEIN-RELATED"/>
    <property type="match status" value="1"/>
</dbReference>
<protein>
    <submittedName>
        <fullName evidence="8">DNA-binding transcriptional response regulator, NtrC family, contains REC, AAA-type ATPase, and a Fis-type DNA-binding domains</fullName>
    </submittedName>
</protein>
<dbReference type="Pfam" id="PF00158">
    <property type="entry name" value="Sigma54_activat"/>
    <property type="match status" value="1"/>
</dbReference>
<dbReference type="InterPro" id="IPR058031">
    <property type="entry name" value="AAA_lid_NorR"/>
</dbReference>
<reference evidence="8 9" key="1">
    <citation type="submission" date="2016-10" db="EMBL/GenBank/DDBJ databases">
        <authorList>
            <person name="de Groot N.N."/>
        </authorList>
    </citation>
    <scope>NUCLEOTIDE SEQUENCE [LARGE SCALE GENOMIC DNA]</scope>
    <source>
        <strain evidence="8 9">DSM 23609</strain>
    </source>
</reference>
<dbReference type="SMART" id="SM00382">
    <property type="entry name" value="AAA"/>
    <property type="match status" value="1"/>
</dbReference>
<keyword evidence="1" id="KW-0547">Nucleotide-binding</keyword>
<dbReference type="InterPro" id="IPR025662">
    <property type="entry name" value="Sigma_54_int_dom_ATP-bd_1"/>
</dbReference>
<dbReference type="STRING" id="1076937.SAMN04488120_104175"/>
<sequence>MTDFADETQMLLARLHEVERQRDAAEADRQMLLARLGRSSLSEPVIGAERGLRHVMARVEQVARSDATVLILGETGSGKEVIARTIHERSRRHQASFIRVNCGAVPPELIDSELFGHEKGSFTGAAGLRRGWFERADGGTLFLDEIGELAPAVQVRLLRVLQDHVVQRVGGERDIPVDVRVIAATHRDLPAMVQQGRFREDLWYRLAVFPVILPPLRERLEDIPDLARHFVQRAARRLGVPVPPLHEQDIERLRAYRWPGNVRELGAVLERAVILGEGRRLELEAALGGGHAGHDAGAPASAVAPAEDRIAALDEVIAAHLRRALHATRGRIDGPRGAAHLLGLHASTLRAKLRKYGIEPRAFRR</sequence>
<gene>
    <name evidence="8" type="ORF">SAMN04488120_104175</name>
</gene>
<dbReference type="PANTHER" id="PTHR32071">
    <property type="entry name" value="TRANSCRIPTIONAL REGULATORY PROTEIN"/>
    <property type="match status" value="1"/>
</dbReference>
<dbReference type="PROSITE" id="PS00676">
    <property type="entry name" value="SIGMA54_INTERACT_2"/>
    <property type="match status" value="1"/>
</dbReference>
<organism evidence="8 9">
    <name type="scientific">Fontimonas thermophila</name>
    <dbReference type="NCBI Taxonomy" id="1076937"/>
    <lineage>
        <taxon>Bacteria</taxon>
        <taxon>Pseudomonadati</taxon>
        <taxon>Pseudomonadota</taxon>
        <taxon>Gammaproteobacteria</taxon>
        <taxon>Nevskiales</taxon>
        <taxon>Nevskiaceae</taxon>
        <taxon>Fontimonas</taxon>
    </lineage>
</organism>
<dbReference type="SUPFAM" id="SSF46689">
    <property type="entry name" value="Homeodomain-like"/>
    <property type="match status" value="1"/>
</dbReference>
<dbReference type="InterPro" id="IPR025943">
    <property type="entry name" value="Sigma_54_int_dom_ATP-bd_2"/>
</dbReference>
<evidence type="ECO:0000256" key="1">
    <source>
        <dbReference type="ARBA" id="ARBA00022741"/>
    </source>
</evidence>
<evidence type="ECO:0000256" key="5">
    <source>
        <dbReference type="ARBA" id="ARBA00023163"/>
    </source>
</evidence>
<evidence type="ECO:0000256" key="4">
    <source>
        <dbReference type="ARBA" id="ARBA00023125"/>
    </source>
</evidence>
<dbReference type="Gene3D" id="1.10.10.60">
    <property type="entry name" value="Homeodomain-like"/>
    <property type="match status" value="1"/>
</dbReference>
<dbReference type="AlphaFoldDB" id="A0A1I2IV43"/>
<dbReference type="SUPFAM" id="SSF52540">
    <property type="entry name" value="P-loop containing nucleoside triphosphate hydrolases"/>
    <property type="match status" value="1"/>
</dbReference>
<evidence type="ECO:0000313" key="8">
    <source>
        <dbReference type="EMBL" id="SFF44616.1"/>
    </source>
</evidence>
<keyword evidence="3" id="KW-0805">Transcription regulation</keyword>
<evidence type="ECO:0000313" key="9">
    <source>
        <dbReference type="Proteomes" id="UP000199771"/>
    </source>
</evidence>
<dbReference type="Gene3D" id="1.10.8.60">
    <property type="match status" value="1"/>
</dbReference>
<evidence type="ECO:0000259" key="7">
    <source>
        <dbReference type="PROSITE" id="PS50045"/>
    </source>
</evidence>
<dbReference type="FunFam" id="3.40.50.300:FF:000006">
    <property type="entry name" value="DNA-binding transcriptional regulator NtrC"/>
    <property type="match status" value="1"/>
</dbReference>
<evidence type="ECO:0000256" key="3">
    <source>
        <dbReference type="ARBA" id="ARBA00023015"/>
    </source>
</evidence>
<keyword evidence="9" id="KW-1185">Reference proteome</keyword>
<dbReference type="PROSITE" id="PS00675">
    <property type="entry name" value="SIGMA54_INTERACT_1"/>
    <property type="match status" value="1"/>
</dbReference>
<dbReference type="GO" id="GO:0006355">
    <property type="term" value="P:regulation of DNA-templated transcription"/>
    <property type="evidence" value="ECO:0007669"/>
    <property type="project" value="InterPro"/>
</dbReference>
<dbReference type="OrthoDB" id="9804019at2"/>
<dbReference type="RefSeq" id="WP_091532788.1">
    <property type="nucleotide sequence ID" value="NZ_FOOC01000004.1"/>
</dbReference>
<dbReference type="PROSITE" id="PS50045">
    <property type="entry name" value="SIGMA54_INTERACT_4"/>
    <property type="match status" value="1"/>
</dbReference>
<dbReference type="InterPro" id="IPR009057">
    <property type="entry name" value="Homeodomain-like_sf"/>
</dbReference>
<dbReference type="GO" id="GO:0005524">
    <property type="term" value="F:ATP binding"/>
    <property type="evidence" value="ECO:0007669"/>
    <property type="project" value="UniProtKB-KW"/>
</dbReference>
<dbReference type="InterPro" id="IPR025944">
    <property type="entry name" value="Sigma_54_int_dom_CS"/>
</dbReference>
<dbReference type="Proteomes" id="UP000199771">
    <property type="component" value="Unassembled WGS sequence"/>
</dbReference>
<evidence type="ECO:0000256" key="6">
    <source>
        <dbReference type="SAM" id="Coils"/>
    </source>
</evidence>
<keyword evidence="6" id="KW-0175">Coiled coil</keyword>
<accession>A0A1I2IV43</accession>
<dbReference type="Pfam" id="PF25601">
    <property type="entry name" value="AAA_lid_14"/>
    <property type="match status" value="1"/>
</dbReference>
<dbReference type="InterPro" id="IPR002078">
    <property type="entry name" value="Sigma_54_int"/>
</dbReference>
<feature type="domain" description="Sigma-54 factor interaction" evidence="7">
    <location>
        <begin position="45"/>
        <end position="274"/>
    </location>
</feature>
<keyword evidence="5" id="KW-0804">Transcription</keyword>
<name>A0A1I2IV43_9GAMM</name>
<dbReference type="InterPro" id="IPR027417">
    <property type="entry name" value="P-loop_NTPase"/>
</dbReference>
<evidence type="ECO:0000256" key="2">
    <source>
        <dbReference type="ARBA" id="ARBA00022840"/>
    </source>
</evidence>
<dbReference type="CDD" id="cd00009">
    <property type="entry name" value="AAA"/>
    <property type="match status" value="1"/>
</dbReference>
<feature type="coiled-coil region" evidence="6">
    <location>
        <begin position="8"/>
        <end position="35"/>
    </location>
</feature>
<keyword evidence="4 8" id="KW-0238">DNA-binding</keyword>
<keyword evidence="2" id="KW-0067">ATP-binding</keyword>
<dbReference type="PROSITE" id="PS00688">
    <property type="entry name" value="SIGMA54_INTERACT_3"/>
    <property type="match status" value="1"/>
</dbReference>
<dbReference type="Gene3D" id="3.40.50.300">
    <property type="entry name" value="P-loop containing nucleotide triphosphate hydrolases"/>
    <property type="match status" value="1"/>
</dbReference>
<dbReference type="InterPro" id="IPR003593">
    <property type="entry name" value="AAA+_ATPase"/>
</dbReference>
<proteinExistence type="predicted"/>